<feature type="transmembrane region" description="Helical" evidence="1">
    <location>
        <begin position="30"/>
        <end position="48"/>
    </location>
</feature>
<reference evidence="2 3" key="1">
    <citation type="submission" date="2017-03" db="EMBL/GenBank/DDBJ databases">
        <authorList>
            <person name="Afonso C.L."/>
            <person name="Miller P.J."/>
            <person name="Scott M.A."/>
            <person name="Spackman E."/>
            <person name="Goraichik I."/>
            <person name="Dimitrov K.M."/>
            <person name="Suarez D.L."/>
            <person name="Swayne D.E."/>
        </authorList>
    </citation>
    <scope>NUCLEOTIDE SEQUENCE [LARGE SCALE GENOMIC DNA]</scope>
    <source>
        <strain evidence="2">PRJEB14757</strain>
    </source>
</reference>
<dbReference type="EMBL" id="FWEV01000295">
    <property type="protein sequence ID" value="SLM31988.1"/>
    <property type="molecule type" value="Genomic_DNA"/>
</dbReference>
<gene>
    <name evidence="2" type="ORF">MTBBW1_520015</name>
</gene>
<keyword evidence="3" id="KW-1185">Reference proteome</keyword>
<keyword evidence="1" id="KW-1133">Transmembrane helix</keyword>
<protein>
    <submittedName>
        <fullName evidence="2">Uncharacterized protein</fullName>
    </submittedName>
</protein>
<name>A0A1W1HHZ0_9BACT</name>
<keyword evidence="1" id="KW-0812">Transmembrane</keyword>
<dbReference type="AlphaFoldDB" id="A0A1W1HHZ0"/>
<sequence length="304" mass="33867">MPSLFIILRVVRIIFYTTTILKEKDKMKKATIYFTTILISSFLMLPLIQAETLIFSDDFTSNLSNWSTGTKESLNDAPEIYVEDGRLTWPQGYDYIETNESFTPPIRVEVDLERTQGSVGCKDFSVEFTGTDGIAGVLRLQYGATTKDTINLGSPISITQGGSSGLGVCVNDTTGYTAEMETVSPHQGTVAMTYMDNKVKFSFTNYVGETIETPWKNFEEPGSKKIRIWATAAFRYVDNVRIYSLSDASQGSENCASVNLTDMNIDMPCIMIDGVKYQAKFNFDPSIQGGLYWKLDPSSLKLAQ</sequence>
<organism evidence="2 3">
    <name type="scientific">Desulfamplus magnetovallimortis</name>
    <dbReference type="NCBI Taxonomy" id="1246637"/>
    <lineage>
        <taxon>Bacteria</taxon>
        <taxon>Pseudomonadati</taxon>
        <taxon>Thermodesulfobacteriota</taxon>
        <taxon>Desulfobacteria</taxon>
        <taxon>Desulfobacterales</taxon>
        <taxon>Desulfobacteraceae</taxon>
        <taxon>Desulfamplus</taxon>
    </lineage>
</organism>
<evidence type="ECO:0000313" key="3">
    <source>
        <dbReference type="Proteomes" id="UP000191931"/>
    </source>
</evidence>
<dbReference type="Proteomes" id="UP000191931">
    <property type="component" value="Unassembled WGS sequence"/>
</dbReference>
<evidence type="ECO:0000313" key="2">
    <source>
        <dbReference type="EMBL" id="SLM31988.1"/>
    </source>
</evidence>
<evidence type="ECO:0000256" key="1">
    <source>
        <dbReference type="SAM" id="Phobius"/>
    </source>
</evidence>
<proteinExistence type="predicted"/>
<accession>A0A1W1HHZ0</accession>
<keyword evidence="1" id="KW-0472">Membrane</keyword>